<comment type="caution">
    <text evidence="1">The sequence shown here is derived from an EMBL/GenBank/DDBJ whole genome shotgun (WGS) entry which is preliminary data.</text>
</comment>
<name>A0A8X6R8G9_NEPPI</name>
<accession>A0A8X6R8G9</accession>
<dbReference type="Proteomes" id="UP000887013">
    <property type="component" value="Unassembled WGS sequence"/>
</dbReference>
<keyword evidence="2" id="KW-1185">Reference proteome</keyword>
<protein>
    <submittedName>
        <fullName evidence="1">Uncharacterized protein</fullName>
    </submittedName>
</protein>
<evidence type="ECO:0000313" key="1">
    <source>
        <dbReference type="EMBL" id="GFU61615.1"/>
    </source>
</evidence>
<reference evidence="1" key="1">
    <citation type="submission" date="2020-08" db="EMBL/GenBank/DDBJ databases">
        <title>Multicomponent nature underlies the extraordinary mechanical properties of spider dragline silk.</title>
        <authorList>
            <person name="Kono N."/>
            <person name="Nakamura H."/>
            <person name="Mori M."/>
            <person name="Yoshida Y."/>
            <person name="Ohtoshi R."/>
            <person name="Malay A.D."/>
            <person name="Moran D.A.P."/>
            <person name="Tomita M."/>
            <person name="Numata K."/>
            <person name="Arakawa K."/>
        </authorList>
    </citation>
    <scope>NUCLEOTIDE SEQUENCE</scope>
</reference>
<gene>
    <name evidence="1" type="ORF">NPIL_621801</name>
</gene>
<proteinExistence type="predicted"/>
<dbReference type="EMBL" id="BMAW01040927">
    <property type="protein sequence ID" value="GFU61615.1"/>
    <property type="molecule type" value="Genomic_DNA"/>
</dbReference>
<dbReference type="AlphaFoldDB" id="A0A8X6R8G9"/>
<evidence type="ECO:0000313" key="2">
    <source>
        <dbReference type="Proteomes" id="UP000887013"/>
    </source>
</evidence>
<organism evidence="1 2">
    <name type="scientific">Nephila pilipes</name>
    <name type="common">Giant wood spider</name>
    <name type="synonym">Nephila maculata</name>
    <dbReference type="NCBI Taxonomy" id="299642"/>
    <lineage>
        <taxon>Eukaryota</taxon>
        <taxon>Metazoa</taxon>
        <taxon>Ecdysozoa</taxon>
        <taxon>Arthropoda</taxon>
        <taxon>Chelicerata</taxon>
        <taxon>Arachnida</taxon>
        <taxon>Araneae</taxon>
        <taxon>Araneomorphae</taxon>
        <taxon>Entelegynae</taxon>
        <taxon>Araneoidea</taxon>
        <taxon>Nephilidae</taxon>
        <taxon>Nephila</taxon>
    </lineage>
</organism>
<sequence>MHLSRVVLSVGRWGGGLPLGRGDVRATVCENSSRREVSRPVRSSSKVSYIIRYHQESITHSGRRGAGSGHVLVPGPRHGFTIFDDRFILP</sequence>